<protein>
    <submittedName>
        <fullName evidence="6">LysR family transcriptional regulator</fullName>
    </submittedName>
</protein>
<evidence type="ECO:0000256" key="1">
    <source>
        <dbReference type="ARBA" id="ARBA00009437"/>
    </source>
</evidence>
<dbReference type="FunFam" id="1.10.10.10:FF:000001">
    <property type="entry name" value="LysR family transcriptional regulator"/>
    <property type="match status" value="1"/>
</dbReference>
<keyword evidence="3" id="KW-0238">DNA-binding</keyword>
<dbReference type="OrthoDB" id="9813056at2"/>
<dbReference type="GO" id="GO:0003677">
    <property type="term" value="F:DNA binding"/>
    <property type="evidence" value="ECO:0007669"/>
    <property type="project" value="UniProtKB-KW"/>
</dbReference>
<accession>A0A8B2NKL2</accession>
<dbReference type="InterPro" id="IPR036390">
    <property type="entry name" value="WH_DNA-bd_sf"/>
</dbReference>
<dbReference type="PROSITE" id="PS50931">
    <property type="entry name" value="HTH_LYSR"/>
    <property type="match status" value="1"/>
</dbReference>
<evidence type="ECO:0000313" key="6">
    <source>
        <dbReference type="EMBL" id="RAH96388.1"/>
    </source>
</evidence>
<dbReference type="PANTHER" id="PTHR30537:SF5">
    <property type="entry name" value="HTH-TYPE TRANSCRIPTIONAL ACTIVATOR TTDR-RELATED"/>
    <property type="match status" value="1"/>
</dbReference>
<dbReference type="Pfam" id="PF00126">
    <property type="entry name" value="HTH_1"/>
    <property type="match status" value="1"/>
</dbReference>
<dbReference type="PANTHER" id="PTHR30537">
    <property type="entry name" value="HTH-TYPE TRANSCRIPTIONAL REGULATOR"/>
    <property type="match status" value="1"/>
</dbReference>
<dbReference type="EMBL" id="QHHQ01000013">
    <property type="protein sequence ID" value="RAH96388.1"/>
    <property type="molecule type" value="Genomic_DNA"/>
</dbReference>
<dbReference type="CDD" id="cd08422">
    <property type="entry name" value="PBP2_CrgA_like"/>
    <property type="match status" value="1"/>
</dbReference>
<evidence type="ECO:0000256" key="4">
    <source>
        <dbReference type="ARBA" id="ARBA00023163"/>
    </source>
</evidence>
<evidence type="ECO:0000313" key="7">
    <source>
        <dbReference type="Proteomes" id="UP000249590"/>
    </source>
</evidence>
<evidence type="ECO:0000256" key="2">
    <source>
        <dbReference type="ARBA" id="ARBA00023015"/>
    </source>
</evidence>
<keyword evidence="2" id="KW-0805">Transcription regulation</keyword>
<reference evidence="6 7" key="1">
    <citation type="submission" date="2018-05" db="EMBL/GenBank/DDBJ databases">
        <title>Acuticoccus sediminis sp. nov., isolated from deep-sea sediment of Indian Ocean.</title>
        <authorList>
            <person name="Liu X."/>
            <person name="Lai Q."/>
            <person name="Du Y."/>
            <person name="Sun F."/>
            <person name="Zhang X."/>
            <person name="Wang S."/>
            <person name="Shao Z."/>
        </authorList>
    </citation>
    <scope>NUCLEOTIDE SEQUENCE [LARGE SCALE GENOMIC DNA]</scope>
    <source>
        <strain evidence="6 7">PTG4-2</strain>
    </source>
</reference>
<proteinExistence type="inferred from homology"/>
<sequence length="319" mass="35249">MDLITSLHSFLRVSETGSFSAVAAERGVTQPAISRQVSALEEYLGARLVQRSTQAVTLTDEGRNLLAPARDLVEAAEGLRNLADQWLRKPVGLVRLAVPAPLGVHVAGHISTLLAQYEELSIELIMRDRPGNLVEEGFDLEVRLGEIEDASLICRRVGSTTRHIVASPEYIDRNLPILHPLDLALHHCIVHPRYGREDVWHFTDLCDAGERGAAEHAVTVRGRFSADNPAAIQTAVLKGHGVACLSHLVVQEDIEAGRLRRLLPQFEFRRQPLYITYAPGRRLAYRTRAVIDFLVRVFQSDPLMKLGSPPGSPPANHVC</sequence>
<dbReference type="InterPro" id="IPR000847">
    <property type="entry name" value="LysR_HTH_N"/>
</dbReference>
<name>A0A8B2NKL2_9HYPH</name>
<dbReference type="InterPro" id="IPR036388">
    <property type="entry name" value="WH-like_DNA-bd_sf"/>
</dbReference>
<dbReference type="Proteomes" id="UP000249590">
    <property type="component" value="Unassembled WGS sequence"/>
</dbReference>
<comment type="caution">
    <text evidence="6">The sequence shown here is derived from an EMBL/GenBank/DDBJ whole genome shotgun (WGS) entry which is preliminary data.</text>
</comment>
<evidence type="ECO:0000259" key="5">
    <source>
        <dbReference type="PROSITE" id="PS50931"/>
    </source>
</evidence>
<dbReference type="InterPro" id="IPR058163">
    <property type="entry name" value="LysR-type_TF_proteobact-type"/>
</dbReference>
<organism evidence="6 7">
    <name type="scientific">Acuticoccus sediminis</name>
    <dbReference type="NCBI Taxonomy" id="2184697"/>
    <lineage>
        <taxon>Bacteria</taxon>
        <taxon>Pseudomonadati</taxon>
        <taxon>Pseudomonadota</taxon>
        <taxon>Alphaproteobacteria</taxon>
        <taxon>Hyphomicrobiales</taxon>
        <taxon>Amorphaceae</taxon>
        <taxon>Acuticoccus</taxon>
    </lineage>
</organism>
<dbReference type="Gene3D" id="1.10.10.10">
    <property type="entry name" value="Winged helix-like DNA-binding domain superfamily/Winged helix DNA-binding domain"/>
    <property type="match status" value="1"/>
</dbReference>
<feature type="domain" description="HTH lysR-type" evidence="5">
    <location>
        <begin position="1"/>
        <end position="59"/>
    </location>
</feature>
<comment type="similarity">
    <text evidence="1">Belongs to the LysR transcriptional regulatory family.</text>
</comment>
<evidence type="ECO:0000256" key="3">
    <source>
        <dbReference type="ARBA" id="ARBA00023125"/>
    </source>
</evidence>
<keyword evidence="7" id="KW-1185">Reference proteome</keyword>
<gene>
    <name evidence="6" type="ORF">DLJ53_32585</name>
</gene>
<dbReference type="InterPro" id="IPR005119">
    <property type="entry name" value="LysR_subst-bd"/>
</dbReference>
<dbReference type="SUPFAM" id="SSF46785">
    <property type="entry name" value="Winged helix' DNA-binding domain"/>
    <property type="match status" value="1"/>
</dbReference>
<dbReference type="GO" id="GO:0003700">
    <property type="term" value="F:DNA-binding transcription factor activity"/>
    <property type="evidence" value="ECO:0007669"/>
    <property type="project" value="InterPro"/>
</dbReference>
<dbReference type="Pfam" id="PF03466">
    <property type="entry name" value="LysR_substrate"/>
    <property type="match status" value="1"/>
</dbReference>
<dbReference type="PRINTS" id="PR00039">
    <property type="entry name" value="HTHLYSR"/>
</dbReference>
<keyword evidence="4" id="KW-0804">Transcription</keyword>
<dbReference type="AlphaFoldDB" id="A0A8B2NKL2"/>
<dbReference type="Gene3D" id="3.40.190.290">
    <property type="match status" value="1"/>
</dbReference>
<dbReference type="SUPFAM" id="SSF53850">
    <property type="entry name" value="Periplasmic binding protein-like II"/>
    <property type="match status" value="1"/>
</dbReference>
<dbReference type="RefSeq" id="WP_111352516.1">
    <property type="nucleotide sequence ID" value="NZ_QHHQ01000013.1"/>
</dbReference>